<name>A0A4Y2JDV3_ARAVE</name>
<dbReference type="EMBL" id="BGPR01003435">
    <property type="protein sequence ID" value="GBM88104.1"/>
    <property type="molecule type" value="Genomic_DNA"/>
</dbReference>
<feature type="compositionally biased region" description="Basic and acidic residues" evidence="1">
    <location>
        <begin position="87"/>
        <end position="101"/>
    </location>
</feature>
<proteinExistence type="predicted"/>
<protein>
    <submittedName>
        <fullName evidence="2">Uncharacterized protein</fullName>
    </submittedName>
</protein>
<organism evidence="2 3">
    <name type="scientific">Araneus ventricosus</name>
    <name type="common">Orbweaver spider</name>
    <name type="synonym">Epeira ventricosa</name>
    <dbReference type="NCBI Taxonomy" id="182803"/>
    <lineage>
        <taxon>Eukaryota</taxon>
        <taxon>Metazoa</taxon>
        <taxon>Ecdysozoa</taxon>
        <taxon>Arthropoda</taxon>
        <taxon>Chelicerata</taxon>
        <taxon>Arachnida</taxon>
        <taxon>Araneae</taxon>
        <taxon>Araneomorphae</taxon>
        <taxon>Entelegynae</taxon>
        <taxon>Araneoidea</taxon>
        <taxon>Araneidae</taxon>
        <taxon>Araneus</taxon>
    </lineage>
</organism>
<gene>
    <name evidence="2" type="ORF">AVEN_131480_1</name>
</gene>
<evidence type="ECO:0000256" key="1">
    <source>
        <dbReference type="SAM" id="MobiDB-lite"/>
    </source>
</evidence>
<keyword evidence="3" id="KW-1185">Reference proteome</keyword>
<reference evidence="2 3" key="1">
    <citation type="journal article" date="2019" name="Sci. Rep.">
        <title>Orb-weaving spider Araneus ventricosus genome elucidates the spidroin gene catalogue.</title>
        <authorList>
            <person name="Kono N."/>
            <person name="Nakamura H."/>
            <person name="Ohtoshi R."/>
            <person name="Moran D.A.P."/>
            <person name="Shinohara A."/>
            <person name="Yoshida Y."/>
            <person name="Fujiwara M."/>
            <person name="Mori M."/>
            <person name="Tomita M."/>
            <person name="Arakawa K."/>
        </authorList>
    </citation>
    <scope>NUCLEOTIDE SEQUENCE [LARGE SCALE GENOMIC DNA]</scope>
</reference>
<dbReference type="Proteomes" id="UP000499080">
    <property type="component" value="Unassembled WGS sequence"/>
</dbReference>
<comment type="caution">
    <text evidence="2">The sequence shown here is derived from an EMBL/GenBank/DDBJ whole genome shotgun (WGS) entry which is preliminary data.</text>
</comment>
<accession>A0A4Y2JDV3</accession>
<dbReference type="AlphaFoldDB" id="A0A4Y2JDV3"/>
<sequence length="113" mass="12796">MTRGHLNRQLSYPLPAFAFWVLEERSLRQLGYCGRSINGHHRPRPEGALKFRTFTPHQLEDLRLTTDLRAITPYARRILSEIGTNSKADDSLKKVGEHRNNLEGSGSGLGLLD</sequence>
<feature type="region of interest" description="Disordered" evidence="1">
    <location>
        <begin position="85"/>
        <end position="113"/>
    </location>
</feature>
<evidence type="ECO:0000313" key="3">
    <source>
        <dbReference type="Proteomes" id="UP000499080"/>
    </source>
</evidence>
<evidence type="ECO:0000313" key="2">
    <source>
        <dbReference type="EMBL" id="GBM88104.1"/>
    </source>
</evidence>